<dbReference type="InterPro" id="IPR010902">
    <property type="entry name" value="NUMOD4"/>
</dbReference>
<sequence>MLYPTEIWKEYPLNLEIDSPYRVEVSNYGRVKTYNKNRPDGGLIKGSLQGGYPIVRFTLFKERPLDVAEKIEALNELIAFLEDRRRTLVKKSLKTPEEIAEIEELKNQRLSVIAKRKKYILKTDRKRQVFSHFLIHRAVAELFLEKPADAEVVIHKDFNKENNLASNLQWATKEEAFARYADNPYYKTKKYAENTFGQERKKSTNEKLSVENVLYIKEKLAQGKTLRELAQQFKVSDMQIHRIKRGENWKNVKTLSEIKTQNEKK</sequence>
<dbReference type="GO" id="GO:0016788">
    <property type="term" value="F:hydrolase activity, acting on ester bonds"/>
    <property type="evidence" value="ECO:0007669"/>
    <property type="project" value="InterPro"/>
</dbReference>
<accession>A0A1I3JVE7</accession>
<dbReference type="AlphaFoldDB" id="A0A1I3JVE7"/>
<protein>
    <submittedName>
        <fullName evidence="2">NUMOD4 motif-containing protein</fullName>
    </submittedName>
</protein>
<evidence type="ECO:0000313" key="2">
    <source>
        <dbReference type="EMBL" id="SFI63988.1"/>
    </source>
</evidence>
<dbReference type="InterPro" id="IPR044925">
    <property type="entry name" value="His-Me_finger_sf"/>
</dbReference>
<evidence type="ECO:0000259" key="1">
    <source>
        <dbReference type="Pfam" id="PF07463"/>
    </source>
</evidence>
<evidence type="ECO:0000313" key="3">
    <source>
        <dbReference type="Proteomes" id="UP000242560"/>
    </source>
</evidence>
<name>A0A1I3JVE7_9FLAO</name>
<dbReference type="EMBL" id="FORQ01000001">
    <property type="protein sequence ID" value="SFI63988.1"/>
    <property type="molecule type" value="Genomic_DNA"/>
</dbReference>
<feature type="domain" description="NUMOD4" evidence="1">
    <location>
        <begin position="6"/>
        <end position="58"/>
    </location>
</feature>
<dbReference type="Pfam" id="PF07463">
    <property type="entry name" value="NUMOD4"/>
    <property type="match status" value="1"/>
</dbReference>
<proteinExistence type="predicted"/>
<reference evidence="3" key="1">
    <citation type="submission" date="2016-10" db="EMBL/GenBank/DDBJ databases">
        <authorList>
            <person name="Varghese N."/>
            <person name="Submissions S."/>
        </authorList>
    </citation>
    <scope>NUCLEOTIDE SEQUENCE [LARGE SCALE GENOMIC DNA]</scope>
    <source>
        <strain evidence="3">DSM 22251</strain>
    </source>
</reference>
<dbReference type="SUPFAM" id="SSF54060">
    <property type="entry name" value="His-Me finger endonucleases"/>
    <property type="match status" value="1"/>
</dbReference>
<keyword evidence="3" id="KW-1185">Reference proteome</keyword>
<organism evidence="2 3">
    <name type="scientific">Kaistella treverensis</name>
    <dbReference type="NCBI Taxonomy" id="631455"/>
    <lineage>
        <taxon>Bacteria</taxon>
        <taxon>Pseudomonadati</taxon>
        <taxon>Bacteroidota</taxon>
        <taxon>Flavobacteriia</taxon>
        <taxon>Flavobacteriales</taxon>
        <taxon>Weeksellaceae</taxon>
        <taxon>Chryseobacterium group</taxon>
        <taxon>Kaistella</taxon>
    </lineage>
</organism>
<gene>
    <name evidence="2" type="ORF">SAMN05421638_0400</name>
</gene>
<dbReference type="Proteomes" id="UP000242560">
    <property type="component" value="Unassembled WGS sequence"/>
</dbReference>
<dbReference type="RefSeq" id="WP_089818176.1">
    <property type="nucleotide sequence ID" value="NZ_FORQ01000001.1"/>
</dbReference>
<dbReference type="Gene3D" id="3.90.75.20">
    <property type="match status" value="1"/>
</dbReference>